<sequence>MAVAFTHLSWWLWSGKHQEPRIANGSSLSSSPDSGLLDSDNLKFPLVKRANMASSSRKVRRKWHSREERKIDREYDVVIVPSDGGCVSGSESDGSDYSIGWMEPHGPGFNSDDESDNSFAVLVPCYGHRQDDMLEDPKNNLLGAIVNIPNYYSSGPTLAEMVAAVHLLFIMCYVLQCDAQAKITWNSGFHLCRLANISDYRRFLMDLYSITPSAGTTWSRVSSSI</sequence>
<protein>
    <submittedName>
        <fullName evidence="1">Ribosomal RNA small subunit methyltransferase A</fullName>
    </submittedName>
</protein>
<dbReference type="GO" id="GO:0032259">
    <property type="term" value="P:methylation"/>
    <property type="evidence" value="ECO:0007669"/>
    <property type="project" value="UniProtKB-KW"/>
</dbReference>
<keyword evidence="1" id="KW-0808">Transferase</keyword>
<proteinExistence type="predicted"/>
<dbReference type="GO" id="GO:0008168">
    <property type="term" value="F:methyltransferase activity"/>
    <property type="evidence" value="ECO:0007669"/>
    <property type="project" value="UniProtKB-KW"/>
</dbReference>
<dbReference type="Proteomes" id="UP000032142">
    <property type="component" value="Unassembled WGS sequence"/>
</dbReference>
<gene>
    <name evidence="1" type="ORF">F383_17229</name>
</gene>
<organism evidence="1 2">
    <name type="scientific">Gossypium arboreum</name>
    <name type="common">Tree cotton</name>
    <name type="synonym">Gossypium nanking</name>
    <dbReference type="NCBI Taxonomy" id="29729"/>
    <lineage>
        <taxon>Eukaryota</taxon>
        <taxon>Viridiplantae</taxon>
        <taxon>Streptophyta</taxon>
        <taxon>Embryophyta</taxon>
        <taxon>Tracheophyta</taxon>
        <taxon>Spermatophyta</taxon>
        <taxon>Magnoliopsida</taxon>
        <taxon>eudicotyledons</taxon>
        <taxon>Gunneridae</taxon>
        <taxon>Pentapetalae</taxon>
        <taxon>rosids</taxon>
        <taxon>malvids</taxon>
        <taxon>Malvales</taxon>
        <taxon>Malvaceae</taxon>
        <taxon>Malvoideae</taxon>
        <taxon>Gossypium</taxon>
    </lineage>
</organism>
<evidence type="ECO:0000313" key="1">
    <source>
        <dbReference type="EMBL" id="KHG15119.1"/>
    </source>
</evidence>
<evidence type="ECO:0000313" key="2">
    <source>
        <dbReference type="Proteomes" id="UP000032142"/>
    </source>
</evidence>
<dbReference type="AlphaFoldDB" id="A0A0B0NTG7"/>
<keyword evidence="2" id="KW-1185">Reference proteome</keyword>
<keyword evidence="1" id="KW-0489">Methyltransferase</keyword>
<dbReference type="PANTHER" id="PTHR34464:SF5">
    <property type="match status" value="1"/>
</dbReference>
<name>A0A0B0NTG7_GOSAR</name>
<accession>A0A0B0NTG7</accession>
<dbReference type="PANTHER" id="PTHR34464">
    <property type="entry name" value="OS09G0376300 PROTEIN"/>
    <property type="match status" value="1"/>
</dbReference>
<reference evidence="2" key="1">
    <citation type="submission" date="2014-09" db="EMBL/GenBank/DDBJ databases">
        <authorList>
            <person name="Mudge J."/>
            <person name="Ramaraj T."/>
            <person name="Lindquist I.E."/>
            <person name="Bharti A.K."/>
            <person name="Sundararajan A."/>
            <person name="Cameron C.T."/>
            <person name="Woodward J.E."/>
            <person name="May G.D."/>
            <person name="Brubaker C."/>
            <person name="Broadhvest J."/>
            <person name="Wilkins T.A."/>
        </authorList>
    </citation>
    <scope>NUCLEOTIDE SEQUENCE</scope>
    <source>
        <strain evidence="2">cv. AKA8401</strain>
    </source>
</reference>
<dbReference type="EMBL" id="KN403002">
    <property type="protein sequence ID" value="KHG15119.1"/>
    <property type="molecule type" value="Genomic_DNA"/>
</dbReference>